<evidence type="ECO:0000313" key="2">
    <source>
        <dbReference type="Proteomes" id="UP001054945"/>
    </source>
</evidence>
<organism evidence="1 2">
    <name type="scientific">Caerostris extrusa</name>
    <name type="common">Bark spider</name>
    <name type="synonym">Caerostris bankana</name>
    <dbReference type="NCBI Taxonomy" id="172846"/>
    <lineage>
        <taxon>Eukaryota</taxon>
        <taxon>Metazoa</taxon>
        <taxon>Ecdysozoa</taxon>
        <taxon>Arthropoda</taxon>
        <taxon>Chelicerata</taxon>
        <taxon>Arachnida</taxon>
        <taxon>Araneae</taxon>
        <taxon>Araneomorphae</taxon>
        <taxon>Entelegynae</taxon>
        <taxon>Araneoidea</taxon>
        <taxon>Araneidae</taxon>
        <taxon>Caerostris</taxon>
    </lineage>
</organism>
<comment type="caution">
    <text evidence="1">The sequence shown here is derived from an EMBL/GenBank/DDBJ whole genome shotgun (WGS) entry which is preliminary data.</text>
</comment>
<dbReference type="PANTHER" id="PTHR15829:SF13">
    <property type="entry name" value="FAM65 N-TERMINAL DOMAIN-CONTAINING PROTEIN"/>
    <property type="match status" value="1"/>
</dbReference>
<dbReference type="AlphaFoldDB" id="A0AAV4U6E3"/>
<dbReference type="EMBL" id="BPLR01012360">
    <property type="protein sequence ID" value="GIY53393.1"/>
    <property type="molecule type" value="Genomic_DNA"/>
</dbReference>
<dbReference type="Gene3D" id="1.25.10.10">
    <property type="entry name" value="Leucine-rich Repeat Variant"/>
    <property type="match status" value="1"/>
</dbReference>
<dbReference type="Proteomes" id="UP001054945">
    <property type="component" value="Unassembled WGS sequence"/>
</dbReference>
<dbReference type="PANTHER" id="PTHR15829">
    <property type="entry name" value="PROTEIN KINASE PKN/PRK1, EFFECTOR"/>
    <property type="match status" value="1"/>
</dbReference>
<dbReference type="InterPro" id="IPR011989">
    <property type="entry name" value="ARM-like"/>
</dbReference>
<dbReference type="InterPro" id="IPR026136">
    <property type="entry name" value="RIPOR3"/>
</dbReference>
<keyword evidence="2" id="KW-1185">Reference proteome</keyword>
<name>A0AAV4U6E3_CAEEX</name>
<accession>A0AAV4U6E3</accession>
<reference evidence="1 2" key="1">
    <citation type="submission" date="2021-06" db="EMBL/GenBank/DDBJ databases">
        <title>Caerostris extrusa draft genome.</title>
        <authorList>
            <person name="Kono N."/>
            <person name="Arakawa K."/>
        </authorList>
    </citation>
    <scope>NUCLEOTIDE SEQUENCE [LARGE SCALE GENOMIC DNA]</scope>
</reference>
<evidence type="ECO:0000313" key="1">
    <source>
        <dbReference type="EMBL" id="GIY53393.1"/>
    </source>
</evidence>
<gene>
    <name evidence="1" type="primary">POL_667</name>
    <name evidence="1" type="ORF">CEXT_729741</name>
</gene>
<proteinExistence type="predicted"/>
<sequence>MKKLSPFSYSSFDIIVGKSDSTSGSSISISIESALGCFDFLNTAIDNEENENANDPPFENSEIRVLDRCLKCDEDVDLVLTDHLLYCTRLVSSLNSAGPFKCIEETSLRKIRKQQTCLDAILNILKQSNFCLCNLFKESEEDIHQIWTRICGNGLYCVADHFSFEMENELRSIAVLDSYMASIVSPRLVSDILDSSHFDPTSRISVFQFKSYFTTLNRAHSMILEFVADSLAAEDLKCKDVQKAFYAVSVLSKIVPSSYSLFYVGCLLTDSNPDLKNVAVTYLKAVCTNEDLRLKVISSFLKMLQSGNISTKLVSCKALEVLKAKHCIEQLAYVADTDNDVNVRDAARCVLRCFEEDSSPLEKT</sequence>
<protein>
    <submittedName>
        <fullName evidence="1">Retrovirus-related Pol polyprotein from transposon 412</fullName>
    </submittedName>
</protein>
<dbReference type="InterPro" id="IPR016024">
    <property type="entry name" value="ARM-type_fold"/>
</dbReference>
<dbReference type="SUPFAM" id="SSF48371">
    <property type="entry name" value="ARM repeat"/>
    <property type="match status" value="1"/>
</dbReference>